<keyword evidence="5" id="KW-1185">Reference proteome</keyword>
<reference evidence="3 4" key="2">
    <citation type="submission" date="2016-10" db="EMBL/GenBank/DDBJ databases">
        <authorList>
            <person name="de Groot N.N."/>
        </authorList>
    </citation>
    <scope>NUCLEOTIDE SEQUENCE [LARGE SCALE GENOMIC DNA]</scope>
    <source>
        <strain evidence="3 4">BS2772</strain>
    </source>
</reference>
<evidence type="ECO:0000256" key="1">
    <source>
        <dbReference type="SAM" id="SignalP"/>
    </source>
</evidence>
<evidence type="ECO:0000313" key="2">
    <source>
        <dbReference type="EMBL" id="KAF2406392.1"/>
    </source>
</evidence>
<accession>A0A1H0BCC3</accession>
<dbReference type="EMBL" id="JXDI01000003">
    <property type="protein sequence ID" value="KAF2406392.1"/>
    <property type="molecule type" value="Genomic_DNA"/>
</dbReference>
<feature type="signal peptide" evidence="1">
    <location>
        <begin position="1"/>
        <end position="20"/>
    </location>
</feature>
<keyword evidence="1" id="KW-0732">Signal</keyword>
<reference evidence="2 5" key="1">
    <citation type="submission" date="2015-01" db="EMBL/GenBank/DDBJ databases">
        <title>Genome Sequence of Pseudomonas antarctica CMS 35.</title>
        <authorList>
            <person name="Voget S."/>
            <person name="Chow J."/>
            <person name="Daniel R."/>
            <person name="Streit W."/>
        </authorList>
    </citation>
    <scope>NUCLEOTIDE SEQUENCE [LARGE SCALE GENOMIC DNA]</scope>
    <source>
        <strain evidence="2 5">CMS 35</strain>
    </source>
</reference>
<protein>
    <recommendedName>
        <fullName evidence="6">Lipoprotein</fullName>
    </recommendedName>
</protein>
<feature type="chain" id="PRO_5009247100" description="Lipoprotein" evidence="1">
    <location>
        <begin position="21"/>
        <end position="159"/>
    </location>
</feature>
<dbReference type="OrthoDB" id="7005754at2"/>
<evidence type="ECO:0000313" key="4">
    <source>
        <dbReference type="Proteomes" id="UP000182470"/>
    </source>
</evidence>
<gene>
    <name evidence="2" type="ORF">PSAN_45670</name>
    <name evidence="3" type="ORF">SAMN04490179_4224</name>
</gene>
<dbReference type="EMBL" id="LT629704">
    <property type="protein sequence ID" value="SDN43279.1"/>
    <property type="molecule type" value="Genomic_DNA"/>
</dbReference>
<proteinExistence type="predicted"/>
<evidence type="ECO:0008006" key="6">
    <source>
        <dbReference type="Google" id="ProtNLM"/>
    </source>
</evidence>
<dbReference type="AlphaFoldDB" id="A0A1H0BCC3"/>
<dbReference type="Proteomes" id="UP000748067">
    <property type="component" value="Unassembled WGS sequence"/>
</dbReference>
<sequence>MRARLLGLLIGVLLAGCTTAPRYQVPDGLWYAEKEDPTRYGYQVYVYFKDDKQFIWWRTKETRDVVMQRWAYYTHDHPGVDHPTAFTREGDSIKGERIIVNKNDKGVLQATTTQTFTGHFQGDTLEMALTTSAVWASGNDAGGDVVRWSMKRLKPQAAK</sequence>
<dbReference type="Proteomes" id="UP000182470">
    <property type="component" value="Chromosome I"/>
</dbReference>
<dbReference type="PROSITE" id="PS51257">
    <property type="entry name" value="PROKAR_LIPOPROTEIN"/>
    <property type="match status" value="1"/>
</dbReference>
<dbReference type="RefSeq" id="WP_083358822.1">
    <property type="nucleotide sequence ID" value="NZ_JXDI01000003.1"/>
</dbReference>
<name>A0A1H0BCC3_9PSED</name>
<organism evidence="3 4">
    <name type="scientific">Pseudomonas antarctica</name>
    <dbReference type="NCBI Taxonomy" id="219572"/>
    <lineage>
        <taxon>Bacteria</taxon>
        <taxon>Pseudomonadati</taxon>
        <taxon>Pseudomonadota</taxon>
        <taxon>Gammaproteobacteria</taxon>
        <taxon>Pseudomonadales</taxon>
        <taxon>Pseudomonadaceae</taxon>
        <taxon>Pseudomonas</taxon>
    </lineage>
</organism>
<evidence type="ECO:0000313" key="5">
    <source>
        <dbReference type="Proteomes" id="UP000748067"/>
    </source>
</evidence>
<evidence type="ECO:0000313" key="3">
    <source>
        <dbReference type="EMBL" id="SDN43279.1"/>
    </source>
</evidence>